<evidence type="ECO:0000256" key="4">
    <source>
        <dbReference type="ARBA" id="ARBA00038054"/>
    </source>
</evidence>
<dbReference type="Proteomes" id="UP000662873">
    <property type="component" value="Chromosome"/>
</dbReference>
<name>A0A809R9F8_9BACT</name>
<comment type="similarity">
    <text evidence="4">Belongs to the flavoredoxin family.</text>
</comment>
<dbReference type="KEGG" id="npy:NPRO_17980"/>
<dbReference type="Gene3D" id="2.30.110.10">
    <property type="entry name" value="Electron Transport, Fmn-binding Protein, Chain A"/>
    <property type="match status" value="1"/>
</dbReference>
<dbReference type="EMBL" id="AP021858">
    <property type="protein sequence ID" value="BBO24203.1"/>
    <property type="molecule type" value="Genomic_DNA"/>
</dbReference>
<evidence type="ECO:0000256" key="1">
    <source>
        <dbReference type="ARBA" id="ARBA00001917"/>
    </source>
</evidence>
<reference evidence="6" key="1">
    <citation type="journal article" name="DNA Res.">
        <title>The physiological potential of anammox bacteria as revealed by their core genome structure.</title>
        <authorList>
            <person name="Okubo T."/>
            <person name="Toyoda A."/>
            <person name="Fukuhara K."/>
            <person name="Uchiyama I."/>
            <person name="Harigaya Y."/>
            <person name="Kuroiwa M."/>
            <person name="Suzuki T."/>
            <person name="Murakami Y."/>
            <person name="Suwa Y."/>
            <person name="Takami H."/>
        </authorList>
    </citation>
    <scope>NUCLEOTIDE SEQUENCE</scope>
    <source>
        <strain evidence="6">317325-2</strain>
    </source>
</reference>
<accession>A0A809R9F8</accession>
<dbReference type="GO" id="GO:0010181">
    <property type="term" value="F:FMN binding"/>
    <property type="evidence" value="ECO:0007669"/>
    <property type="project" value="InterPro"/>
</dbReference>
<evidence type="ECO:0000256" key="2">
    <source>
        <dbReference type="ARBA" id="ARBA00022630"/>
    </source>
</evidence>
<dbReference type="InterPro" id="IPR002563">
    <property type="entry name" value="Flavin_Rdtase-like_dom"/>
</dbReference>
<evidence type="ECO:0000313" key="6">
    <source>
        <dbReference type="EMBL" id="BBO24203.1"/>
    </source>
</evidence>
<dbReference type="PANTHER" id="PTHR33798">
    <property type="entry name" value="FLAVOPROTEIN OXYGENASE"/>
    <property type="match status" value="1"/>
</dbReference>
<evidence type="ECO:0000313" key="7">
    <source>
        <dbReference type="Proteomes" id="UP000662873"/>
    </source>
</evidence>
<protein>
    <submittedName>
        <fullName evidence="6">Flavin reductase family protein</fullName>
    </submittedName>
</protein>
<dbReference type="Pfam" id="PF01613">
    <property type="entry name" value="Flavin_Reduct"/>
    <property type="match status" value="1"/>
</dbReference>
<organism evidence="6 7">
    <name type="scientific">Candidatus Nitrosymbiomonas proteolyticus</name>
    <dbReference type="NCBI Taxonomy" id="2608984"/>
    <lineage>
        <taxon>Bacteria</taxon>
        <taxon>Bacillati</taxon>
        <taxon>Armatimonadota</taxon>
        <taxon>Armatimonadota incertae sedis</taxon>
        <taxon>Candidatus Nitrosymbiomonas</taxon>
    </lineage>
</organism>
<evidence type="ECO:0000256" key="3">
    <source>
        <dbReference type="ARBA" id="ARBA00022643"/>
    </source>
</evidence>
<dbReference type="AlphaFoldDB" id="A0A809R9F8"/>
<keyword evidence="3" id="KW-0288">FMN</keyword>
<dbReference type="GO" id="GO:0016646">
    <property type="term" value="F:oxidoreductase activity, acting on the CH-NH group of donors, NAD or NADP as acceptor"/>
    <property type="evidence" value="ECO:0007669"/>
    <property type="project" value="UniProtKB-ARBA"/>
</dbReference>
<dbReference type="SMART" id="SM00903">
    <property type="entry name" value="Flavin_Reduct"/>
    <property type="match status" value="1"/>
</dbReference>
<feature type="domain" description="Flavin reductase like" evidence="5">
    <location>
        <begin position="24"/>
        <end position="178"/>
    </location>
</feature>
<dbReference type="SUPFAM" id="SSF50475">
    <property type="entry name" value="FMN-binding split barrel"/>
    <property type="match status" value="1"/>
</dbReference>
<comment type="cofactor">
    <cofactor evidence="1">
        <name>FMN</name>
        <dbReference type="ChEBI" id="CHEBI:58210"/>
    </cofactor>
</comment>
<proteinExistence type="inferred from homology"/>
<keyword evidence="2" id="KW-0285">Flavoprotein</keyword>
<evidence type="ECO:0000259" key="5">
    <source>
        <dbReference type="SMART" id="SM00903"/>
    </source>
</evidence>
<sequence length="211" mass="22985">MADRHLAFDPSDLTLVQRYDLLAAGVVPRPIALVGTIGVNGVPNLAPFSFFVPGGSSPMSLVFSPAIARGGARKDTLRNVIDTGEFVVNLVTREMACGMNASSAPLREDEDEWLLSGFTALPCDVVRPSRVAESPLSFECRLFQIIEHGSEVGAARYVVGEVVRVHCLPEFWNGEGRPETLRAVGRLGTSEYVDLELLERFSMPRPSRPES</sequence>
<dbReference type="InterPro" id="IPR012349">
    <property type="entry name" value="Split_barrel_FMN-bd"/>
</dbReference>
<gene>
    <name evidence="6" type="ORF">NPRO_17980</name>
</gene>
<dbReference type="PANTHER" id="PTHR33798:SF5">
    <property type="entry name" value="FLAVIN REDUCTASE LIKE DOMAIN-CONTAINING PROTEIN"/>
    <property type="match status" value="1"/>
</dbReference>